<sequence>MDLSNNLPKLAKVVKSGSNQVQSVDTILTKYSLTELTGTDKEDFLDDAELVKEAIVSNIIPNYDDKPAVVTYGEGANSELIASNLIELAKKHSNYKHANSILDSMVDFDAYLAKLYELGVLKQWVIKGNDDTQTIFYLYDGELLTKDDLEVLDIFVHAKEDTVLSKEQLELLNDKSLVARIHHDALSYKNNHTLDNLKTMLSSQYNKYLSKQLNKVVLVASADLMYASSGLNNQMFA</sequence>
<dbReference type="KEGG" id="vg:54988531"/>
<evidence type="ECO:0000313" key="1">
    <source>
        <dbReference type="EMBL" id="AUV59982.1"/>
    </source>
</evidence>
<dbReference type="Proteomes" id="UP000241463">
    <property type="component" value="Segment"/>
</dbReference>
<name>A0A2K9VCN8_9CAUD</name>
<keyword evidence="2" id="KW-1185">Reference proteome</keyword>
<protein>
    <submittedName>
        <fullName evidence="1">Uncharacterized protein</fullName>
    </submittedName>
</protein>
<dbReference type="GeneID" id="54988531"/>
<organism evidence="1 2">
    <name type="scientific">Lactobacillus phage Bacchae</name>
    <dbReference type="NCBI Taxonomy" id="2079429"/>
    <lineage>
        <taxon>Viruses</taxon>
        <taxon>Duplodnaviria</taxon>
        <taxon>Heunggongvirae</taxon>
        <taxon>Uroviricota</taxon>
        <taxon>Caudoviricetes</taxon>
        <taxon>Herelleviridae</taxon>
        <taxon>Harbinvirus</taxon>
        <taxon>Harbinvirus bacchae</taxon>
    </lineage>
</organism>
<reference evidence="1 2" key="1">
    <citation type="submission" date="2018-01" db="EMBL/GenBank/DDBJ databases">
        <title>Lactobacillus phages that infect wine-derived L. plantarum strains.</title>
        <authorList>
            <person name="Kyrkou I."/>
            <person name="Hestbjerg Hansen L."/>
        </authorList>
    </citation>
    <scope>NUCLEOTIDE SEQUENCE [LARGE SCALE GENOMIC DNA]</scope>
</reference>
<proteinExistence type="predicted"/>
<dbReference type="EMBL" id="MG765277">
    <property type="protein sequence ID" value="AUV59982.1"/>
    <property type="molecule type" value="Genomic_DNA"/>
</dbReference>
<evidence type="ECO:0000313" key="2">
    <source>
        <dbReference type="Proteomes" id="UP000241463"/>
    </source>
</evidence>
<dbReference type="RefSeq" id="YP_009798086.1">
    <property type="nucleotide sequence ID" value="NC_047924.1"/>
</dbReference>
<accession>A0A2K9VCN8</accession>